<evidence type="ECO:0000313" key="1">
    <source>
        <dbReference type="EMBL" id="BAB24998.1"/>
    </source>
</evidence>
<dbReference type="AGR" id="MGI:1919301"/>
<reference evidence="1" key="6">
    <citation type="journal article" date="2002" name="Nature">
        <title>Analysis of the mouse transcriptome based on functional annotation of 60,770 full-length cDNAs.</title>
        <authorList>
            <consortium name="The FANTOM Consortium and the RIKEN Genome Exploration Research Group Phase I and II Team"/>
        </authorList>
    </citation>
    <scope>NUCLEOTIDE SEQUENCE</scope>
    <source>
        <strain evidence="1">C57BL/6J</strain>
        <tissue evidence="1">Pancreas</tissue>
    </source>
</reference>
<reference evidence="1" key="2">
    <citation type="journal article" date="2000" name="Genome Res.">
        <title>Normalization and subtraction of cap-trapper-selected cDNAs to prepare full-length cDNA libraries for rapid discovery of new genes.</title>
        <authorList>
            <person name="Carninci P."/>
            <person name="Shibata Y."/>
            <person name="Hayatsu N."/>
            <person name="Sugahara Y."/>
            <person name="Shibata K."/>
            <person name="Itoh M."/>
            <person name="Konno H."/>
            <person name="Okazaki Y."/>
            <person name="Muramatsu M."/>
            <person name="Hayashizaki Y."/>
        </authorList>
    </citation>
    <scope>NUCLEOTIDE SEQUENCE</scope>
    <source>
        <strain evidence="1">C57BL/6J</strain>
        <tissue evidence="1">Pancreas</tissue>
    </source>
</reference>
<accession>Q9D943</accession>
<reference evidence="1" key="5">
    <citation type="journal article" date="2001" name="Nature">
        <title>Functional annotation of a full-length mouse cDNA collection.</title>
        <authorList>
            <consortium name="The RIKEN Genome Exploration Research Group Phase II Team and the FANTOM Consortium"/>
        </authorList>
    </citation>
    <scope>NUCLEOTIDE SEQUENCE</scope>
    <source>
        <strain evidence="1">C57BL/6J</strain>
        <tissue evidence="1">Pancreas</tissue>
    </source>
</reference>
<sequence>MSGVGKQNRACWSGHTESNVLGMSVPDQVPNSTHLPLEQQVDESVCVCVCVCVFVLCVCAHECTRVFSQACDYQHGEEKIKSPSGCLMRDESCSELKGDDGKIKSVCICSISLPNVRAQLRSPPDLKEKHSDVRS</sequence>
<proteinExistence type="evidence at transcript level"/>
<reference evidence="1" key="3">
    <citation type="journal article" date="2000" name="Genome Res.">
        <title>RIKEN integrated sequence analysis (RISA) system--384-format sequencing pipeline with 384 multicapillary sequencer.</title>
        <authorList>
            <person name="Shibata K."/>
            <person name="Itoh M."/>
            <person name="Aizawa K."/>
            <person name="Nagaoka S."/>
            <person name="Sasaki N."/>
            <person name="Carninci P."/>
            <person name="Konno H."/>
            <person name="Akiyama J."/>
            <person name="Nishi K."/>
            <person name="Kitsunai T."/>
            <person name="Tashiro H."/>
            <person name="Itoh M."/>
            <person name="Sumi N."/>
            <person name="Ishii Y."/>
            <person name="Nakamura S."/>
            <person name="Hazama M."/>
            <person name="Nishine T."/>
            <person name="Harada A."/>
            <person name="Yamamoto R."/>
            <person name="Matsumoto H."/>
            <person name="Sakaguchi S."/>
            <person name="Ikegami T."/>
            <person name="Kashiwagi K."/>
            <person name="Fujiwake S."/>
            <person name="Inoue K."/>
            <person name="Togawa Y."/>
            <person name="Izawa M."/>
            <person name="Ohara E."/>
            <person name="Watahiki M."/>
            <person name="Yoneda Y."/>
            <person name="Ishikawa T."/>
            <person name="Ozawa K."/>
            <person name="Tanaka T."/>
            <person name="Matsuura S."/>
            <person name="Kawai J."/>
            <person name="Okazaki Y."/>
            <person name="Muramatsu M."/>
            <person name="Inoue Y."/>
            <person name="Kira A."/>
            <person name="Hayashizaki Y."/>
        </authorList>
    </citation>
    <scope>NUCLEOTIDE SEQUENCE</scope>
    <source>
        <strain evidence="1">C57BL/6J</strain>
        <tissue evidence="1">Pancreas</tissue>
    </source>
</reference>
<dbReference type="EMBL" id="AK007379">
    <property type="protein sequence ID" value="BAB24998.1"/>
    <property type="molecule type" value="mRNA"/>
</dbReference>
<reference evidence="1" key="4">
    <citation type="submission" date="2000-07" db="EMBL/GenBank/DDBJ databases">
        <authorList>
            <person name="Adachi J."/>
            <person name="Aizawa K."/>
            <person name="Akahira S."/>
            <person name="Akimura T."/>
            <person name="Arai A."/>
            <person name="Aono H."/>
            <person name="Arakawa T."/>
            <person name="Bono H."/>
            <person name="Carninci P."/>
            <person name="Fukuda S."/>
            <person name="Fukunishi Y."/>
            <person name="Furuno M."/>
            <person name="Hanagaki T."/>
            <person name="Hara A."/>
            <person name="Hayatsu N."/>
            <person name="Hiramoto K."/>
            <person name="Hiraoka T."/>
            <person name="Hori F."/>
            <person name="Imotani K."/>
            <person name="Ishii Y."/>
            <person name="Itoh M."/>
            <person name="Izawa M."/>
            <person name="Kasukawa T."/>
            <person name="Kato H."/>
            <person name="Kawai J."/>
            <person name="Kojima Y."/>
            <person name="Konno H."/>
            <person name="Kouda M."/>
            <person name="Koya S."/>
            <person name="Kurihara C."/>
            <person name="Matsuyama T."/>
            <person name="Miyazaki A."/>
            <person name="Nishi K."/>
            <person name="Nomura K."/>
            <person name="Numazaki R."/>
            <person name="Ohno M."/>
            <person name="Okazaki Y."/>
            <person name="Okido T."/>
            <person name="Owa C."/>
            <person name="Saito H."/>
            <person name="Saito R."/>
            <person name="Sakai C."/>
            <person name="Sakai K."/>
            <person name="Sano H."/>
            <person name="Sasaki D."/>
            <person name="Shibata K."/>
            <person name="Shibata Y."/>
            <person name="Shinagawa A."/>
            <person name="Shiraki T."/>
            <person name="Sogabe Y."/>
            <person name="Suzuki H."/>
            <person name="Tagami M."/>
            <person name="Tagawa A."/>
            <person name="Takahashi F."/>
            <person name="Tanaka T."/>
            <person name="Tejima Y."/>
            <person name="Toya T."/>
            <person name="Yamamura T."/>
            <person name="Yasunishi A."/>
            <person name="Yoshida K."/>
            <person name="Yoshino M."/>
            <person name="Muramatsu M."/>
            <person name="Hayashizaki Y."/>
        </authorList>
    </citation>
    <scope>NUCLEOTIDE SEQUENCE</scope>
    <source>
        <strain evidence="1">C57BL/6J</strain>
        <tissue evidence="1">Pancreas</tissue>
    </source>
</reference>
<reference evidence="1" key="7">
    <citation type="journal article" date="2005" name="Science">
        <title>The Transcriptional Landscape of the Mammalian Genome.</title>
        <authorList>
            <consortium name="The FANTOM Consortium"/>
            <consortium name="Riken Genome Exploration Research Group and Genome Science Group (Genome Network Project Core Group)"/>
        </authorList>
    </citation>
    <scope>NUCLEOTIDE SEQUENCE</scope>
    <source>
        <strain evidence="1">C57BL/6J</strain>
        <tissue evidence="1">Pancreas</tissue>
    </source>
</reference>
<protein>
    <submittedName>
        <fullName evidence="1">Uncharacterized protein</fullName>
    </submittedName>
</protein>
<reference evidence="1" key="1">
    <citation type="journal article" date="1999" name="Methods Enzymol.">
        <title>High-efficiency full-length cDNA cloning.</title>
        <authorList>
            <person name="Carninci P."/>
            <person name="Hayashizaki Y."/>
        </authorList>
    </citation>
    <scope>NUCLEOTIDE SEQUENCE</scope>
    <source>
        <strain evidence="1">C57BL/6J</strain>
        <tissue evidence="1">Pancreas</tissue>
    </source>
</reference>
<dbReference type="AlphaFoldDB" id="Q9D943"/>
<organism evidence="1">
    <name type="scientific">Mus musculus</name>
    <name type="common">Mouse</name>
    <dbReference type="NCBI Taxonomy" id="10090"/>
    <lineage>
        <taxon>Eukaryota</taxon>
        <taxon>Metazoa</taxon>
        <taxon>Chordata</taxon>
        <taxon>Craniata</taxon>
        <taxon>Vertebrata</taxon>
        <taxon>Euteleostomi</taxon>
        <taxon>Mammalia</taxon>
        <taxon>Eutheria</taxon>
        <taxon>Euarchontoglires</taxon>
        <taxon>Glires</taxon>
        <taxon>Rodentia</taxon>
        <taxon>Myomorpha</taxon>
        <taxon>Muroidea</taxon>
        <taxon>Muridae</taxon>
        <taxon>Murinae</taxon>
        <taxon>Mus</taxon>
        <taxon>Mus</taxon>
    </lineage>
</organism>
<dbReference type="MGI" id="MGI:1919301">
    <property type="gene designation" value="Pard3b"/>
</dbReference>
<reference evidence="1" key="8">
    <citation type="journal article" date="2005" name="Science">
        <title>Antisense Transcription in the Mammalian Transcriptome.</title>
        <authorList>
            <consortium name="RIKEN Genome Exploration Research Group and Genome Science Group (Genome Network Project Core Group) and the FANTOM Consortium"/>
        </authorList>
    </citation>
    <scope>NUCLEOTIDE SEQUENCE</scope>
    <source>
        <strain evidence="1">C57BL/6J</strain>
        <tissue evidence="1">Pancreas</tissue>
    </source>
</reference>
<evidence type="ECO:0000313" key="2">
    <source>
        <dbReference type="MGI" id="MGI:1919301"/>
    </source>
</evidence>
<name>Q9D943_MOUSE</name>
<gene>
    <name evidence="2" type="primary">Pard3b</name>
</gene>